<evidence type="ECO:0000313" key="7">
    <source>
        <dbReference type="EMBL" id="TKR76861.1"/>
    </source>
</evidence>
<gene>
    <name evidence="7" type="ORF">L596_017936</name>
</gene>
<name>A0A4U5N3E1_STECR</name>
<feature type="zinc finger region" description="C3H1-type" evidence="4">
    <location>
        <begin position="93"/>
        <end position="121"/>
    </location>
</feature>
<dbReference type="STRING" id="34508.A0A4U5N3E1"/>
<evidence type="ECO:0000256" key="1">
    <source>
        <dbReference type="ARBA" id="ARBA00022723"/>
    </source>
</evidence>
<proteinExistence type="predicted"/>
<feature type="domain" description="C3H1-type" evidence="6">
    <location>
        <begin position="93"/>
        <end position="121"/>
    </location>
</feature>
<organism evidence="7 8">
    <name type="scientific">Steinernema carpocapsae</name>
    <name type="common">Entomopathogenic nematode</name>
    <dbReference type="NCBI Taxonomy" id="34508"/>
    <lineage>
        <taxon>Eukaryota</taxon>
        <taxon>Metazoa</taxon>
        <taxon>Ecdysozoa</taxon>
        <taxon>Nematoda</taxon>
        <taxon>Chromadorea</taxon>
        <taxon>Rhabditida</taxon>
        <taxon>Tylenchina</taxon>
        <taxon>Panagrolaimomorpha</taxon>
        <taxon>Strongyloidoidea</taxon>
        <taxon>Steinernematidae</taxon>
        <taxon>Steinernema</taxon>
    </lineage>
</organism>
<evidence type="ECO:0000259" key="6">
    <source>
        <dbReference type="PROSITE" id="PS50103"/>
    </source>
</evidence>
<dbReference type="Gene3D" id="4.10.1000.10">
    <property type="entry name" value="Zinc finger, CCCH-type"/>
    <property type="match status" value="1"/>
</dbReference>
<dbReference type="Proteomes" id="UP000298663">
    <property type="component" value="Unassembled WGS sequence"/>
</dbReference>
<protein>
    <recommendedName>
        <fullName evidence="6">C3H1-type domain-containing protein</fullName>
    </recommendedName>
</protein>
<evidence type="ECO:0000313" key="8">
    <source>
        <dbReference type="Proteomes" id="UP000298663"/>
    </source>
</evidence>
<dbReference type="EMBL" id="AZBU02000005">
    <property type="protein sequence ID" value="TKR76861.1"/>
    <property type="molecule type" value="Genomic_DNA"/>
</dbReference>
<keyword evidence="3 4" id="KW-0862">Zinc</keyword>
<evidence type="ECO:0000256" key="5">
    <source>
        <dbReference type="SAM" id="MobiDB-lite"/>
    </source>
</evidence>
<comment type="caution">
    <text evidence="7">The sequence shown here is derived from an EMBL/GenBank/DDBJ whole genome shotgun (WGS) entry which is preliminary data.</text>
</comment>
<keyword evidence="2 4" id="KW-0863">Zinc-finger</keyword>
<dbReference type="SMART" id="SM00356">
    <property type="entry name" value="ZnF_C3H1"/>
    <property type="match status" value="1"/>
</dbReference>
<dbReference type="OrthoDB" id="410307at2759"/>
<evidence type="ECO:0000256" key="3">
    <source>
        <dbReference type="ARBA" id="ARBA00022833"/>
    </source>
</evidence>
<sequence>MSNDLRLSGHVGSVWPGRVCLASVPASKIILKIHARADRSSASAILSSVPTFSRDFHVFSCQNRIVIYSDQSKMRTPSASPNPSTSVPKNPRLFKTSLCNSWRAGRECRFEQRCWYAHGPEELRLNPNSTPCNNTAMEWIGTGPAQGGFPMLDGNNNDVADDSTDSSEAPDPVDVSFCPWIPPPPIPATSVPADEDSHDDDTRCHMPMTLEDAETEVFVNTFRPIDPVTFEKLLEEAEKLVDSPEQIPIREDRFDIFKPTTVDSPFRFARPRYPGGPLPGSEPRRPSPPRTFGPAWATMVLRSPRHITWLPLCFPDLLYNLFLVLIFCRCTCSCFSEFVVLSIDCLFIHHLYKLFVFSVCCLWRLSVAFDYGDVLKLVDGHVYGLEFSV</sequence>
<keyword evidence="1 4" id="KW-0479">Metal-binding</keyword>
<dbReference type="AlphaFoldDB" id="A0A4U5N3E1"/>
<dbReference type="InterPro" id="IPR036855">
    <property type="entry name" value="Znf_CCCH_sf"/>
</dbReference>
<dbReference type="SUPFAM" id="SSF90229">
    <property type="entry name" value="CCCH zinc finger"/>
    <property type="match status" value="1"/>
</dbReference>
<accession>A0A4U5N3E1</accession>
<keyword evidence="8" id="KW-1185">Reference proteome</keyword>
<dbReference type="PROSITE" id="PS50103">
    <property type="entry name" value="ZF_C3H1"/>
    <property type="match status" value="1"/>
</dbReference>
<dbReference type="GO" id="GO:0008270">
    <property type="term" value="F:zinc ion binding"/>
    <property type="evidence" value="ECO:0007669"/>
    <property type="project" value="UniProtKB-KW"/>
</dbReference>
<reference evidence="7 8" key="2">
    <citation type="journal article" date="2019" name="G3 (Bethesda)">
        <title>Hybrid Assembly of the Genome of the Entomopathogenic Nematode Steinernema carpocapsae Identifies the X-Chromosome.</title>
        <authorList>
            <person name="Serra L."/>
            <person name="Macchietto M."/>
            <person name="Macias-Munoz A."/>
            <person name="McGill C.J."/>
            <person name="Rodriguez I.M."/>
            <person name="Rodriguez B."/>
            <person name="Murad R."/>
            <person name="Mortazavi A."/>
        </authorList>
    </citation>
    <scope>NUCLEOTIDE SEQUENCE [LARGE SCALE GENOMIC DNA]</scope>
    <source>
        <strain evidence="7 8">ALL</strain>
    </source>
</reference>
<dbReference type="InterPro" id="IPR000571">
    <property type="entry name" value="Znf_CCCH"/>
</dbReference>
<feature type="compositionally biased region" description="Polar residues" evidence="5">
    <location>
        <begin position="72"/>
        <end position="88"/>
    </location>
</feature>
<evidence type="ECO:0000256" key="2">
    <source>
        <dbReference type="ARBA" id="ARBA00022771"/>
    </source>
</evidence>
<evidence type="ECO:0000256" key="4">
    <source>
        <dbReference type="PROSITE-ProRule" id="PRU00723"/>
    </source>
</evidence>
<feature type="region of interest" description="Disordered" evidence="5">
    <location>
        <begin position="72"/>
        <end position="91"/>
    </location>
</feature>
<reference evidence="7 8" key="1">
    <citation type="journal article" date="2015" name="Genome Biol.">
        <title>Comparative genomics of Steinernema reveals deeply conserved gene regulatory networks.</title>
        <authorList>
            <person name="Dillman A.R."/>
            <person name="Macchietto M."/>
            <person name="Porter C.F."/>
            <person name="Rogers A."/>
            <person name="Williams B."/>
            <person name="Antoshechkin I."/>
            <person name="Lee M.M."/>
            <person name="Goodwin Z."/>
            <person name="Lu X."/>
            <person name="Lewis E.E."/>
            <person name="Goodrich-Blair H."/>
            <person name="Stock S.P."/>
            <person name="Adams B.J."/>
            <person name="Sternberg P.W."/>
            <person name="Mortazavi A."/>
        </authorList>
    </citation>
    <scope>NUCLEOTIDE SEQUENCE [LARGE SCALE GENOMIC DNA]</scope>
    <source>
        <strain evidence="7 8">ALL</strain>
    </source>
</reference>